<reference evidence="3 4" key="1">
    <citation type="submission" date="2020-04" db="EMBL/GenBank/DDBJ databases">
        <title>Sequencing and Assembly of C. fimi.</title>
        <authorList>
            <person name="Ramsey A.R."/>
        </authorList>
    </citation>
    <scope>NUCLEOTIDE SEQUENCE [LARGE SCALE GENOMIC DNA]</scope>
    <source>
        <strain evidence="3 4">SB</strain>
    </source>
</reference>
<dbReference type="InterPro" id="IPR029044">
    <property type="entry name" value="Nucleotide-diphossugar_trans"/>
</dbReference>
<dbReference type="Gene3D" id="3.90.550.10">
    <property type="entry name" value="Spore Coat Polysaccharide Biosynthesis Protein SpsA, Chain A"/>
    <property type="match status" value="1"/>
</dbReference>
<evidence type="ECO:0000313" key="4">
    <source>
        <dbReference type="Proteomes" id="UP000562124"/>
    </source>
</evidence>
<evidence type="ECO:0000256" key="1">
    <source>
        <dbReference type="ARBA" id="ARBA00022679"/>
    </source>
</evidence>
<name>A0A7Y0QHK7_CELFI</name>
<dbReference type="AlphaFoldDB" id="A0A7Y0QHK7"/>
<sequence>MTTPRPPFDALVLAGGRARRLDGASKPDVLVGGRRLLDRVLDAVAGAGRTVVVGPPGLAPPPVLCVQEDPPWGGPVAGLEAGLRALARATDEPARATDAPAGPAGGGIPALVLVLACDTPLVAPLVTALLAEAGAAVSAGQDGAWVVDTGRRPQPLVGAYRRGFLEAALARAHAAGGTRDASVRRLLEGARLRHVPDAVGQAADADTWDDVARLDERLRARED</sequence>
<dbReference type="SUPFAM" id="SSF53448">
    <property type="entry name" value="Nucleotide-diphospho-sugar transferases"/>
    <property type="match status" value="1"/>
</dbReference>
<evidence type="ECO:0000259" key="2">
    <source>
        <dbReference type="Pfam" id="PF12804"/>
    </source>
</evidence>
<dbReference type="EMBL" id="JABCJJ010000029">
    <property type="protein sequence ID" value="NMR21286.1"/>
    <property type="molecule type" value="Genomic_DNA"/>
</dbReference>
<dbReference type="Proteomes" id="UP000562124">
    <property type="component" value="Unassembled WGS sequence"/>
</dbReference>
<keyword evidence="4" id="KW-1185">Reference proteome</keyword>
<dbReference type="PANTHER" id="PTHR19136">
    <property type="entry name" value="MOLYBDENUM COFACTOR GUANYLYLTRANSFERASE"/>
    <property type="match status" value="1"/>
</dbReference>
<proteinExistence type="predicted"/>
<dbReference type="PANTHER" id="PTHR19136:SF81">
    <property type="entry name" value="MOLYBDENUM COFACTOR GUANYLYLTRANSFERASE"/>
    <property type="match status" value="1"/>
</dbReference>
<gene>
    <name evidence="3" type="ORF">HIR71_13865</name>
</gene>
<keyword evidence="1 3" id="KW-0808">Transferase</keyword>
<dbReference type="InterPro" id="IPR025877">
    <property type="entry name" value="MobA-like_NTP_Trfase"/>
</dbReference>
<evidence type="ECO:0000313" key="3">
    <source>
        <dbReference type="EMBL" id="NMR21286.1"/>
    </source>
</evidence>
<dbReference type="GO" id="GO:0016779">
    <property type="term" value="F:nucleotidyltransferase activity"/>
    <property type="evidence" value="ECO:0007669"/>
    <property type="project" value="TreeGrafter"/>
</dbReference>
<feature type="domain" description="MobA-like NTP transferase" evidence="2">
    <location>
        <begin position="10"/>
        <end position="179"/>
    </location>
</feature>
<protein>
    <submittedName>
        <fullName evidence="3">NTP transferase domain-containing protein</fullName>
    </submittedName>
</protein>
<comment type="caution">
    <text evidence="3">The sequence shown here is derived from an EMBL/GenBank/DDBJ whole genome shotgun (WGS) entry which is preliminary data.</text>
</comment>
<dbReference type="RefSeq" id="WP_169325656.1">
    <property type="nucleotide sequence ID" value="NZ_JABCJJ010000029.1"/>
</dbReference>
<organism evidence="3 4">
    <name type="scientific">Cellulomonas fimi</name>
    <dbReference type="NCBI Taxonomy" id="1708"/>
    <lineage>
        <taxon>Bacteria</taxon>
        <taxon>Bacillati</taxon>
        <taxon>Actinomycetota</taxon>
        <taxon>Actinomycetes</taxon>
        <taxon>Micrococcales</taxon>
        <taxon>Cellulomonadaceae</taxon>
        <taxon>Cellulomonas</taxon>
    </lineage>
</organism>
<accession>A0A7Y0QHK7</accession>
<dbReference type="Pfam" id="PF12804">
    <property type="entry name" value="NTP_transf_3"/>
    <property type="match status" value="1"/>
</dbReference>